<dbReference type="AlphaFoldDB" id="A0A921FQG0"/>
<evidence type="ECO:0000313" key="2">
    <source>
        <dbReference type="Proteomes" id="UP000703315"/>
    </source>
</evidence>
<name>A0A921FQG0_9MICC</name>
<comment type="caution">
    <text evidence="1">The sequence shown here is derived from an EMBL/GenBank/DDBJ whole genome shotgun (WGS) entry which is preliminary data.</text>
</comment>
<organism evidence="1 2">
    <name type="scientific">Enteractinococcus helveticum</name>
    <dbReference type="NCBI Taxonomy" id="1837282"/>
    <lineage>
        <taxon>Bacteria</taxon>
        <taxon>Bacillati</taxon>
        <taxon>Actinomycetota</taxon>
        <taxon>Actinomycetes</taxon>
        <taxon>Micrococcales</taxon>
        <taxon>Micrococcaceae</taxon>
    </lineage>
</organism>
<gene>
    <name evidence="1" type="ORF">K8V32_12430</name>
</gene>
<evidence type="ECO:0000313" key="1">
    <source>
        <dbReference type="EMBL" id="HJF15582.1"/>
    </source>
</evidence>
<sequence>MSLLAAALLGLTACTDQTAPAEPEATDTVTETMTANQAENLASPEQVATMIARVMEDPEADEIPISDEAINALQDAMTLSAEEHNCPMIADAAPQVAAFGQADTQDDNPEAMQGLAAFGFTTADDAAAFTSNLTAVLEQCQAANYEIAPLTHHTDEAFEIQIESSNEPAASVVVARSEYWVLTAVSTPPADLALSLTQVDQLDEMLR</sequence>
<reference evidence="1" key="2">
    <citation type="submission" date="2021-09" db="EMBL/GenBank/DDBJ databases">
        <authorList>
            <person name="Gilroy R."/>
        </authorList>
    </citation>
    <scope>NUCLEOTIDE SEQUENCE</scope>
    <source>
        <strain evidence="1">ChiHjej13B12-14962</strain>
    </source>
</reference>
<dbReference type="EMBL" id="DYXC01000142">
    <property type="protein sequence ID" value="HJF15582.1"/>
    <property type="molecule type" value="Genomic_DNA"/>
</dbReference>
<dbReference type="RefSeq" id="WP_303907948.1">
    <property type="nucleotide sequence ID" value="NZ_DYXC01000142.1"/>
</dbReference>
<proteinExistence type="predicted"/>
<accession>A0A921FQG0</accession>
<reference evidence="1" key="1">
    <citation type="journal article" date="2021" name="PeerJ">
        <title>Extensive microbial diversity within the chicken gut microbiome revealed by metagenomics and culture.</title>
        <authorList>
            <person name="Gilroy R."/>
            <person name="Ravi A."/>
            <person name="Getino M."/>
            <person name="Pursley I."/>
            <person name="Horton D.L."/>
            <person name="Alikhan N.F."/>
            <person name="Baker D."/>
            <person name="Gharbi K."/>
            <person name="Hall N."/>
            <person name="Watson M."/>
            <person name="Adriaenssens E.M."/>
            <person name="Foster-Nyarko E."/>
            <person name="Jarju S."/>
            <person name="Secka A."/>
            <person name="Antonio M."/>
            <person name="Oren A."/>
            <person name="Chaudhuri R.R."/>
            <person name="La Ragione R."/>
            <person name="Hildebrand F."/>
            <person name="Pallen M.J."/>
        </authorList>
    </citation>
    <scope>NUCLEOTIDE SEQUENCE</scope>
    <source>
        <strain evidence="1">ChiHjej13B12-14962</strain>
    </source>
</reference>
<protein>
    <submittedName>
        <fullName evidence="1">Uncharacterized protein</fullName>
    </submittedName>
</protein>
<dbReference type="Proteomes" id="UP000703315">
    <property type="component" value="Unassembled WGS sequence"/>
</dbReference>